<reference evidence="3" key="1">
    <citation type="submission" date="2020-10" db="EMBL/GenBank/DDBJ databases">
        <authorList>
            <person name="Kikuchi T."/>
        </authorList>
    </citation>
    <scope>NUCLEOTIDE SEQUENCE</scope>
    <source>
        <strain evidence="3">NKZ352</strain>
    </source>
</reference>
<organism evidence="3 4">
    <name type="scientific">Caenorhabditis auriculariae</name>
    <dbReference type="NCBI Taxonomy" id="2777116"/>
    <lineage>
        <taxon>Eukaryota</taxon>
        <taxon>Metazoa</taxon>
        <taxon>Ecdysozoa</taxon>
        <taxon>Nematoda</taxon>
        <taxon>Chromadorea</taxon>
        <taxon>Rhabditida</taxon>
        <taxon>Rhabditina</taxon>
        <taxon>Rhabditomorpha</taxon>
        <taxon>Rhabditoidea</taxon>
        <taxon>Rhabditidae</taxon>
        <taxon>Peloderinae</taxon>
        <taxon>Caenorhabditis</taxon>
    </lineage>
</organism>
<feature type="chain" id="PRO_5035940041" description="Thioredoxin domain-containing protein" evidence="1">
    <location>
        <begin position="27"/>
        <end position="246"/>
    </location>
</feature>
<dbReference type="InterPro" id="IPR013766">
    <property type="entry name" value="Thioredoxin_domain"/>
</dbReference>
<feature type="domain" description="Thioredoxin" evidence="2">
    <location>
        <begin position="31"/>
        <end position="97"/>
    </location>
</feature>
<dbReference type="SUPFAM" id="SSF52833">
    <property type="entry name" value="Thioredoxin-like"/>
    <property type="match status" value="2"/>
</dbReference>
<dbReference type="GO" id="GO:0003756">
    <property type="term" value="F:protein disulfide isomerase activity"/>
    <property type="evidence" value="ECO:0007669"/>
    <property type="project" value="TreeGrafter"/>
</dbReference>
<evidence type="ECO:0000259" key="2">
    <source>
        <dbReference type="Pfam" id="PF00085"/>
    </source>
</evidence>
<evidence type="ECO:0000256" key="1">
    <source>
        <dbReference type="SAM" id="SignalP"/>
    </source>
</evidence>
<dbReference type="GO" id="GO:0005789">
    <property type="term" value="C:endoplasmic reticulum membrane"/>
    <property type="evidence" value="ECO:0007669"/>
    <property type="project" value="TreeGrafter"/>
</dbReference>
<dbReference type="GO" id="GO:0005793">
    <property type="term" value="C:endoplasmic reticulum-Golgi intermediate compartment"/>
    <property type="evidence" value="ECO:0007669"/>
    <property type="project" value="TreeGrafter"/>
</dbReference>
<evidence type="ECO:0000313" key="4">
    <source>
        <dbReference type="Proteomes" id="UP000835052"/>
    </source>
</evidence>
<dbReference type="Pfam" id="PF00085">
    <property type="entry name" value="Thioredoxin"/>
    <property type="match status" value="1"/>
</dbReference>
<dbReference type="Pfam" id="PF13848">
    <property type="entry name" value="Thioredoxin_6"/>
    <property type="match status" value="1"/>
</dbReference>
<dbReference type="PANTHER" id="PTHR46295:SF1">
    <property type="entry name" value="ENDOPLASMIC RETICULUM RESIDENT PROTEIN 44"/>
    <property type="match status" value="1"/>
</dbReference>
<dbReference type="InterPro" id="IPR052643">
    <property type="entry name" value="ERP44"/>
</dbReference>
<evidence type="ECO:0000313" key="3">
    <source>
        <dbReference type="EMBL" id="CAD6197862.1"/>
    </source>
</evidence>
<proteinExistence type="predicted"/>
<dbReference type="Proteomes" id="UP000835052">
    <property type="component" value="Unassembled WGS sequence"/>
</dbReference>
<protein>
    <recommendedName>
        <fullName evidence="2">Thioredoxin domain-containing protein</fullName>
    </recommendedName>
</protein>
<dbReference type="AlphaFoldDB" id="A0A8S1HXR0"/>
<dbReference type="GO" id="GO:0006457">
    <property type="term" value="P:protein folding"/>
    <property type="evidence" value="ECO:0007669"/>
    <property type="project" value="TreeGrafter"/>
</dbReference>
<dbReference type="EMBL" id="CAJGYM010000107">
    <property type="protein sequence ID" value="CAD6197862.1"/>
    <property type="molecule type" value="Genomic_DNA"/>
</dbReference>
<feature type="signal peptide" evidence="1">
    <location>
        <begin position="1"/>
        <end position="26"/>
    </location>
</feature>
<keyword evidence="1" id="KW-0732">Signal</keyword>
<accession>A0A8S1HXR0</accession>
<dbReference type="PANTHER" id="PTHR46295">
    <property type="entry name" value="ENDOPLASMIC RETICULUM RESIDENT PROTEIN 44"/>
    <property type="match status" value="1"/>
</dbReference>
<dbReference type="InterPro" id="IPR036249">
    <property type="entry name" value="Thioredoxin-like_sf"/>
</dbReference>
<dbReference type="OrthoDB" id="294696at2759"/>
<gene>
    <name evidence="3" type="ORF">CAUJ_LOCUS13769</name>
</gene>
<keyword evidence="4" id="KW-1185">Reference proteome</keyword>
<sequence length="246" mass="27823">MKANNLGSIFLLILSAIASIFRKCSSRFFLEASNKFTDRPAGQVAWASVDADRNPAIASKFHVNKYPTLKLFRNGEVVKKEYRSTRSVEGLAEFIQKQLESTIKYFSNPNDFAAAINPDRRTILSYFKEQSGVEFDNLKKVASLMREDCDFLVGIGENNFPNELQTADPKPKLTFKPSKSDNQQLPLPYGGDLQNFEDLKKFASDVCVPLVREITFNNAEELTEEGLPFLILFKHPDDTATEKNLH</sequence>
<comment type="caution">
    <text evidence="3">The sequence shown here is derived from an EMBL/GenBank/DDBJ whole genome shotgun (WGS) entry which is preliminary data.</text>
</comment>
<name>A0A8S1HXR0_9PELO</name>
<dbReference type="Gene3D" id="3.40.30.10">
    <property type="entry name" value="Glutaredoxin"/>
    <property type="match status" value="3"/>
</dbReference>